<organism evidence="1 2">
    <name type="scientific">Panagrolaimus sp. ES5</name>
    <dbReference type="NCBI Taxonomy" id="591445"/>
    <lineage>
        <taxon>Eukaryota</taxon>
        <taxon>Metazoa</taxon>
        <taxon>Ecdysozoa</taxon>
        <taxon>Nematoda</taxon>
        <taxon>Chromadorea</taxon>
        <taxon>Rhabditida</taxon>
        <taxon>Tylenchina</taxon>
        <taxon>Panagrolaimomorpha</taxon>
        <taxon>Panagrolaimoidea</taxon>
        <taxon>Panagrolaimidae</taxon>
        <taxon>Panagrolaimus</taxon>
    </lineage>
</organism>
<dbReference type="Proteomes" id="UP000887579">
    <property type="component" value="Unplaced"/>
</dbReference>
<evidence type="ECO:0000313" key="2">
    <source>
        <dbReference type="WBParaSite" id="ES5_v2.g24723.t1"/>
    </source>
</evidence>
<sequence>MAVNNHFHNCNIIIYQYPDPFPHEDYQYQQPENEYQRGAATFNSIDNNDILDTAELFGKKKLKARNSWQYSGSYEYRDGVGDDRDGDRGVVSSKYLEELPPTNQNQNRTVYDLENEKRIAELRKNAPKPTYFPPKDTFEVKNEKRIAELRKNAPKPTYFPPKDTFEERIKDGLEFADRDECPTYMDAPSDCWDPTPEELLILHNSKSEDAFSERGFDLQPNVTIISVKKQRQIYPRQKPRHQQQQQFHSISDIVAIGTFLDSRRGGFIISFNGSSYNCTIKLKKFYIGRIVAFRCNKKGCRGRIYVRVPEYIGIEIDAPLIGVQPHTNQKCLDS</sequence>
<proteinExistence type="predicted"/>
<reference evidence="2" key="1">
    <citation type="submission" date="2022-11" db="UniProtKB">
        <authorList>
            <consortium name="WormBaseParasite"/>
        </authorList>
    </citation>
    <scope>IDENTIFICATION</scope>
</reference>
<protein>
    <submittedName>
        <fullName evidence="2">Uncharacterized protein</fullName>
    </submittedName>
</protein>
<evidence type="ECO:0000313" key="1">
    <source>
        <dbReference type="Proteomes" id="UP000887579"/>
    </source>
</evidence>
<name>A0AC34G5T4_9BILA</name>
<accession>A0AC34G5T4</accession>
<dbReference type="WBParaSite" id="ES5_v2.g24723.t1">
    <property type="protein sequence ID" value="ES5_v2.g24723.t1"/>
    <property type="gene ID" value="ES5_v2.g24723"/>
</dbReference>